<dbReference type="PANTHER" id="PTHR30487:SF0">
    <property type="entry name" value="PREPILIN LEADER PEPTIDASE_N-METHYLTRANSFERASE-RELATED"/>
    <property type="match status" value="1"/>
</dbReference>
<dbReference type="EMBL" id="DVFT01000028">
    <property type="protein sequence ID" value="HIQ95344.1"/>
    <property type="molecule type" value="Genomic_DNA"/>
</dbReference>
<evidence type="ECO:0000256" key="1">
    <source>
        <dbReference type="ARBA" id="ARBA00005801"/>
    </source>
</evidence>
<name>A0A9D1D150_9FIRM</name>
<evidence type="ECO:0000259" key="3">
    <source>
        <dbReference type="Pfam" id="PF01478"/>
    </source>
</evidence>
<dbReference type="Pfam" id="PF01478">
    <property type="entry name" value="Peptidase_A24"/>
    <property type="match status" value="1"/>
</dbReference>
<keyword evidence="2" id="KW-1133">Transmembrane helix</keyword>
<evidence type="ECO:0000313" key="5">
    <source>
        <dbReference type="Proteomes" id="UP000886886"/>
    </source>
</evidence>
<dbReference type="InterPro" id="IPR050882">
    <property type="entry name" value="Prepilin_peptidase/N-MTase"/>
</dbReference>
<feature type="transmembrane region" description="Helical" evidence="2">
    <location>
        <begin position="125"/>
        <end position="142"/>
    </location>
</feature>
<dbReference type="PANTHER" id="PTHR30487">
    <property type="entry name" value="TYPE 4 PREPILIN-LIKE PROTEINS LEADER PEPTIDE-PROCESSING ENZYME"/>
    <property type="match status" value="1"/>
</dbReference>
<feature type="transmembrane region" description="Helical" evidence="2">
    <location>
        <begin position="80"/>
        <end position="113"/>
    </location>
</feature>
<dbReference type="Proteomes" id="UP000886886">
    <property type="component" value="Unassembled WGS sequence"/>
</dbReference>
<feature type="transmembrane region" description="Helical" evidence="2">
    <location>
        <begin position="50"/>
        <end position="68"/>
    </location>
</feature>
<dbReference type="InterPro" id="IPR000045">
    <property type="entry name" value="Prepilin_IV_endopep_pep"/>
</dbReference>
<dbReference type="PROSITE" id="PS51257">
    <property type="entry name" value="PROKAR_LIPOPROTEIN"/>
    <property type="match status" value="1"/>
</dbReference>
<sequence length="143" mass="15419">MKVSYLVWLILLAVISWQDIREKQIPVPMLVLTGCAGTGIQFFENSVSLGSWFGGVFLGTFMLGVAFITGEAVGYGDGWLILVMGMSLGFAGSLASMLMAFGASALFGGCLLAFKKVKRDYRIPFAPFLFFGSAIYCLMGGIR</sequence>
<gene>
    <name evidence="4" type="ORF">IAB26_02165</name>
</gene>
<feature type="domain" description="Prepilin type IV endopeptidase peptidase" evidence="3">
    <location>
        <begin position="7"/>
        <end position="108"/>
    </location>
</feature>
<evidence type="ECO:0000256" key="2">
    <source>
        <dbReference type="SAM" id="Phobius"/>
    </source>
</evidence>
<proteinExistence type="inferred from homology"/>
<organism evidence="4 5">
    <name type="scientific">Candidatus Limivivens merdigallinarum</name>
    <dbReference type="NCBI Taxonomy" id="2840859"/>
    <lineage>
        <taxon>Bacteria</taxon>
        <taxon>Bacillati</taxon>
        <taxon>Bacillota</taxon>
        <taxon>Clostridia</taxon>
        <taxon>Lachnospirales</taxon>
        <taxon>Lachnospiraceae</taxon>
        <taxon>Lachnospiraceae incertae sedis</taxon>
        <taxon>Candidatus Limivivens</taxon>
    </lineage>
</organism>
<keyword evidence="2" id="KW-0812">Transmembrane</keyword>
<dbReference type="GO" id="GO:0004190">
    <property type="term" value="F:aspartic-type endopeptidase activity"/>
    <property type="evidence" value="ECO:0007669"/>
    <property type="project" value="InterPro"/>
</dbReference>
<reference evidence="4" key="1">
    <citation type="submission" date="2020-10" db="EMBL/GenBank/DDBJ databases">
        <authorList>
            <person name="Gilroy R."/>
        </authorList>
    </citation>
    <scope>NUCLEOTIDE SEQUENCE</scope>
    <source>
        <strain evidence="4">ChiSjej3B21-11622</strain>
    </source>
</reference>
<reference evidence="4" key="2">
    <citation type="journal article" date="2021" name="PeerJ">
        <title>Extensive microbial diversity within the chicken gut microbiome revealed by metagenomics and culture.</title>
        <authorList>
            <person name="Gilroy R."/>
            <person name="Ravi A."/>
            <person name="Getino M."/>
            <person name="Pursley I."/>
            <person name="Horton D.L."/>
            <person name="Alikhan N.F."/>
            <person name="Baker D."/>
            <person name="Gharbi K."/>
            <person name="Hall N."/>
            <person name="Watson M."/>
            <person name="Adriaenssens E.M."/>
            <person name="Foster-Nyarko E."/>
            <person name="Jarju S."/>
            <person name="Secka A."/>
            <person name="Antonio M."/>
            <person name="Oren A."/>
            <person name="Chaudhuri R.R."/>
            <person name="La Ragione R."/>
            <person name="Hildebrand F."/>
            <person name="Pallen M.J."/>
        </authorList>
    </citation>
    <scope>NUCLEOTIDE SEQUENCE</scope>
    <source>
        <strain evidence="4">ChiSjej3B21-11622</strain>
    </source>
</reference>
<dbReference type="Gene3D" id="1.20.120.1220">
    <property type="match status" value="1"/>
</dbReference>
<keyword evidence="2" id="KW-0472">Membrane</keyword>
<dbReference type="AlphaFoldDB" id="A0A9D1D150"/>
<dbReference type="GO" id="GO:0005886">
    <property type="term" value="C:plasma membrane"/>
    <property type="evidence" value="ECO:0007669"/>
    <property type="project" value="TreeGrafter"/>
</dbReference>
<evidence type="ECO:0000313" key="4">
    <source>
        <dbReference type="EMBL" id="HIQ95344.1"/>
    </source>
</evidence>
<protein>
    <submittedName>
        <fullName evidence="4">Prepilin peptidase</fullName>
    </submittedName>
</protein>
<dbReference type="GO" id="GO:0006465">
    <property type="term" value="P:signal peptide processing"/>
    <property type="evidence" value="ECO:0007669"/>
    <property type="project" value="TreeGrafter"/>
</dbReference>
<comment type="caution">
    <text evidence="4">The sequence shown here is derived from an EMBL/GenBank/DDBJ whole genome shotgun (WGS) entry which is preliminary data.</text>
</comment>
<comment type="similarity">
    <text evidence="1">Belongs to the peptidase A24 family.</text>
</comment>
<accession>A0A9D1D150</accession>